<keyword evidence="2" id="KW-0472">Membrane</keyword>
<feature type="compositionally biased region" description="Polar residues" evidence="1">
    <location>
        <begin position="80"/>
        <end position="91"/>
    </location>
</feature>
<comment type="caution">
    <text evidence="3">The sequence shown here is derived from an EMBL/GenBank/DDBJ whole genome shotgun (WGS) entry which is preliminary data.</text>
</comment>
<dbReference type="EMBL" id="JACGCM010001659">
    <property type="protein sequence ID" value="KAF6151752.1"/>
    <property type="molecule type" value="Genomic_DNA"/>
</dbReference>
<keyword evidence="2" id="KW-0812">Transmembrane</keyword>
<feature type="transmembrane region" description="Helical" evidence="2">
    <location>
        <begin position="12"/>
        <end position="36"/>
    </location>
</feature>
<proteinExistence type="predicted"/>
<evidence type="ECO:0000313" key="4">
    <source>
        <dbReference type="Proteomes" id="UP000541444"/>
    </source>
</evidence>
<sequence>MVFEVESGDTLIKVGLFLLVQALVYFILTSSSNVFSTNMRSFSFKRTSSTSMRRLLAAISDLPPGGEPSPLSRRDLQSPRGETSMANDYKL</sequence>
<reference evidence="3 4" key="1">
    <citation type="journal article" date="2020" name="IScience">
        <title>Genome Sequencing of the Endangered Kingdonia uniflora (Circaeasteraceae, Ranunculales) Reveals Potential Mechanisms of Evolutionary Specialization.</title>
        <authorList>
            <person name="Sun Y."/>
            <person name="Deng T."/>
            <person name="Zhang A."/>
            <person name="Moore M.J."/>
            <person name="Landis J.B."/>
            <person name="Lin N."/>
            <person name="Zhang H."/>
            <person name="Zhang X."/>
            <person name="Huang J."/>
            <person name="Zhang X."/>
            <person name="Sun H."/>
            <person name="Wang H."/>
        </authorList>
    </citation>
    <scope>NUCLEOTIDE SEQUENCE [LARGE SCALE GENOMIC DNA]</scope>
    <source>
        <strain evidence="3">TB1705</strain>
        <tissue evidence="3">Leaf</tissue>
    </source>
</reference>
<gene>
    <name evidence="3" type="ORF">GIB67_010326</name>
</gene>
<accession>A0A7J7MA95</accession>
<keyword evidence="4" id="KW-1185">Reference proteome</keyword>
<evidence type="ECO:0000313" key="3">
    <source>
        <dbReference type="EMBL" id="KAF6151752.1"/>
    </source>
</evidence>
<dbReference type="OrthoDB" id="999321at2759"/>
<dbReference type="Proteomes" id="UP000541444">
    <property type="component" value="Unassembled WGS sequence"/>
</dbReference>
<dbReference type="PANTHER" id="PTHR34268:SF8">
    <property type="entry name" value="FAE DOMAIN-CONTAINING PROTEIN"/>
    <property type="match status" value="1"/>
</dbReference>
<feature type="region of interest" description="Disordered" evidence="1">
    <location>
        <begin position="60"/>
        <end position="91"/>
    </location>
</feature>
<evidence type="ECO:0000256" key="2">
    <source>
        <dbReference type="SAM" id="Phobius"/>
    </source>
</evidence>
<protein>
    <submittedName>
        <fullName evidence="3">Uncharacterized protein</fullName>
    </submittedName>
</protein>
<evidence type="ECO:0000256" key="1">
    <source>
        <dbReference type="SAM" id="MobiDB-lite"/>
    </source>
</evidence>
<dbReference type="PANTHER" id="PTHR34268">
    <property type="entry name" value="OS01G0321850 PROTEIN"/>
    <property type="match status" value="1"/>
</dbReference>
<organism evidence="3 4">
    <name type="scientific">Kingdonia uniflora</name>
    <dbReference type="NCBI Taxonomy" id="39325"/>
    <lineage>
        <taxon>Eukaryota</taxon>
        <taxon>Viridiplantae</taxon>
        <taxon>Streptophyta</taxon>
        <taxon>Embryophyta</taxon>
        <taxon>Tracheophyta</taxon>
        <taxon>Spermatophyta</taxon>
        <taxon>Magnoliopsida</taxon>
        <taxon>Ranunculales</taxon>
        <taxon>Circaeasteraceae</taxon>
        <taxon>Kingdonia</taxon>
    </lineage>
</organism>
<keyword evidence="2" id="KW-1133">Transmembrane helix</keyword>
<name>A0A7J7MA95_9MAGN</name>
<dbReference type="AlphaFoldDB" id="A0A7J7MA95"/>